<evidence type="ECO:0000256" key="10">
    <source>
        <dbReference type="ARBA" id="ARBA00022723"/>
    </source>
</evidence>
<feature type="binding site" evidence="14 15">
    <location>
        <position position="10"/>
    </location>
    <ligand>
        <name>a divalent metal cation</name>
        <dbReference type="ChEBI" id="CHEBI:60240"/>
    </ligand>
</feature>
<evidence type="ECO:0000259" key="17">
    <source>
        <dbReference type="PROSITE" id="PS51975"/>
    </source>
</evidence>
<evidence type="ECO:0000256" key="1">
    <source>
        <dbReference type="ARBA" id="ARBA00000077"/>
    </source>
</evidence>
<keyword evidence="8 14" id="KW-0963">Cytoplasm</keyword>
<dbReference type="PANTHER" id="PTHR10954">
    <property type="entry name" value="RIBONUCLEASE H2 SUBUNIT A"/>
    <property type="match status" value="1"/>
</dbReference>
<accession>A0A858Q6L7</accession>
<evidence type="ECO:0000256" key="3">
    <source>
        <dbReference type="ARBA" id="ARBA00004065"/>
    </source>
</evidence>
<comment type="cofactor">
    <cofactor evidence="14 15">
        <name>Mn(2+)</name>
        <dbReference type="ChEBI" id="CHEBI:29035"/>
    </cofactor>
    <cofactor evidence="14 15">
        <name>Mg(2+)</name>
        <dbReference type="ChEBI" id="CHEBI:18420"/>
    </cofactor>
    <text evidence="14 15">Manganese or magnesium. Binds 1 divalent metal ion per monomer in the absence of substrate. May bind a second metal ion after substrate binding.</text>
</comment>
<dbReference type="PANTHER" id="PTHR10954:SF18">
    <property type="entry name" value="RIBONUCLEASE HII"/>
    <property type="match status" value="1"/>
</dbReference>
<comment type="function">
    <text evidence="3 14 16">Endonuclease that specifically degrades the RNA of RNA-DNA hybrids.</text>
</comment>
<dbReference type="NCBIfam" id="NF000596">
    <property type="entry name" value="PRK00015.1-4"/>
    <property type="match status" value="1"/>
</dbReference>
<dbReference type="PROSITE" id="PS51975">
    <property type="entry name" value="RNASE_H_2"/>
    <property type="match status" value="1"/>
</dbReference>
<gene>
    <name evidence="14 18" type="primary">rnhB</name>
    <name evidence="18" type="ORF">GNH96_05700</name>
</gene>
<comment type="cofactor">
    <cofactor evidence="2">
        <name>Mg(2+)</name>
        <dbReference type="ChEBI" id="CHEBI:18420"/>
    </cofactor>
</comment>
<comment type="catalytic activity">
    <reaction evidence="1 14 15 16">
        <text>Endonucleolytic cleavage to 5'-phosphomonoester.</text>
        <dbReference type="EC" id="3.1.26.4"/>
    </reaction>
</comment>
<evidence type="ECO:0000256" key="11">
    <source>
        <dbReference type="ARBA" id="ARBA00022759"/>
    </source>
</evidence>
<sequence length="193" mass="20496">MVRLVAGVDEVGRGCIAGPVVAAAVVFAPGQDIGGFDDSKRLSPALRLKLARRVRSESLAWAVGRAEVSEIDRLNILQATLLAMCRAVAALPVRPDWVKVDGNRYPPLDCPGEAVVGGDASVAQIAAASILAKVFRDQEMQVLDRLYPGYFLGVHKGYPTQLHVDRLSSLGASFCHRRSFAPVRDAMGGGSGS</sequence>
<keyword evidence="19" id="KW-1185">Reference proteome</keyword>
<evidence type="ECO:0000256" key="2">
    <source>
        <dbReference type="ARBA" id="ARBA00001946"/>
    </source>
</evidence>
<dbReference type="SUPFAM" id="SSF53098">
    <property type="entry name" value="Ribonuclease H-like"/>
    <property type="match status" value="1"/>
</dbReference>
<proteinExistence type="inferred from homology"/>
<evidence type="ECO:0000256" key="9">
    <source>
        <dbReference type="ARBA" id="ARBA00022722"/>
    </source>
</evidence>
<reference evidence="19" key="1">
    <citation type="submission" date="2019-12" db="EMBL/GenBank/DDBJ databases">
        <authorList>
            <person name="Awala S.I."/>
            <person name="Rhee S.K."/>
        </authorList>
    </citation>
    <scope>NUCLEOTIDE SEQUENCE [LARGE SCALE GENOMIC DNA]</scope>
    <source>
        <strain evidence="19">IM1</strain>
    </source>
</reference>
<dbReference type="GO" id="GO:0006298">
    <property type="term" value="P:mismatch repair"/>
    <property type="evidence" value="ECO:0007669"/>
    <property type="project" value="TreeGrafter"/>
</dbReference>
<dbReference type="HAMAP" id="MF_00052_B">
    <property type="entry name" value="RNase_HII_B"/>
    <property type="match status" value="1"/>
</dbReference>
<dbReference type="InterPro" id="IPR001352">
    <property type="entry name" value="RNase_HII/HIII"/>
</dbReference>
<dbReference type="Pfam" id="PF01351">
    <property type="entry name" value="RNase_HII"/>
    <property type="match status" value="1"/>
</dbReference>
<dbReference type="EMBL" id="CP046565">
    <property type="protein sequence ID" value="QJD29508.1"/>
    <property type="molecule type" value="Genomic_DNA"/>
</dbReference>
<dbReference type="GO" id="GO:0043137">
    <property type="term" value="P:DNA replication, removal of RNA primer"/>
    <property type="evidence" value="ECO:0007669"/>
    <property type="project" value="TreeGrafter"/>
</dbReference>
<dbReference type="AlphaFoldDB" id="A0A858Q6L7"/>
<keyword evidence="11 14" id="KW-0255">Endonuclease</keyword>
<name>A0A858Q6L7_9GAMM</name>
<dbReference type="RefSeq" id="WP_169602791.1">
    <property type="nucleotide sequence ID" value="NZ_CP046565.1"/>
</dbReference>
<dbReference type="EC" id="3.1.26.4" evidence="6 14"/>
<dbReference type="KEGG" id="metu:GNH96_05700"/>
<feature type="binding site" evidence="14 15">
    <location>
        <position position="101"/>
    </location>
    <ligand>
        <name>a divalent metal cation</name>
        <dbReference type="ChEBI" id="CHEBI:60240"/>
    </ligand>
</feature>
<dbReference type="InterPro" id="IPR036397">
    <property type="entry name" value="RNaseH_sf"/>
</dbReference>
<organism evidence="18 19">
    <name type="scientific">Methylococcus geothermalis</name>
    <dbReference type="NCBI Taxonomy" id="2681310"/>
    <lineage>
        <taxon>Bacteria</taxon>
        <taxon>Pseudomonadati</taxon>
        <taxon>Pseudomonadota</taxon>
        <taxon>Gammaproteobacteria</taxon>
        <taxon>Methylococcales</taxon>
        <taxon>Methylococcaceae</taxon>
        <taxon>Methylococcus</taxon>
    </lineage>
</organism>
<evidence type="ECO:0000256" key="5">
    <source>
        <dbReference type="ARBA" id="ARBA00007383"/>
    </source>
</evidence>
<evidence type="ECO:0000313" key="19">
    <source>
        <dbReference type="Proteomes" id="UP000503004"/>
    </source>
</evidence>
<evidence type="ECO:0000256" key="16">
    <source>
        <dbReference type="RuleBase" id="RU003515"/>
    </source>
</evidence>
<dbReference type="GO" id="GO:0005737">
    <property type="term" value="C:cytoplasm"/>
    <property type="evidence" value="ECO:0007669"/>
    <property type="project" value="UniProtKB-SubCell"/>
</dbReference>
<feature type="binding site" evidence="14 15">
    <location>
        <position position="9"/>
    </location>
    <ligand>
        <name>a divalent metal cation</name>
        <dbReference type="ChEBI" id="CHEBI:60240"/>
    </ligand>
</feature>
<dbReference type="InterPro" id="IPR022898">
    <property type="entry name" value="RNase_HII"/>
</dbReference>
<evidence type="ECO:0000256" key="12">
    <source>
        <dbReference type="ARBA" id="ARBA00022801"/>
    </source>
</evidence>
<comment type="similarity">
    <text evidence="5 14 16">Belongs to the RNase HII family.</text>
</comment>
<dbReference type="InterPro" id="IPR024567">
    <property type="entry name" value="RNase_HII/HIII_dom"/>
</dbReference>
<dbReference type="CDD" id="cd07182">
    <property type="entry name" value="RNase_HII_bacteria_HII_like"/>
    <property type="match status" value="1"/>
</dbReference>
<dbReference type="Gene3D" id="3.30.420.10">
    <property type="entry name" value="Ribonuclease H-like superfamily/Ribonuclease H"/>
    <property type="match status" value="1"/>
</dbReference>
<dbReference type="GO" id="GO:0003723">
    <property type="term" value="F:RNA binding"/>
    <property type="evidence" value="ECO:0007669"/>
    <property type="project" value="UniProtKB-UniRule"/>
</dbReference>
<dbReference type="GO" id="GO:0032299">
    <property type="term" value="C:ribonuclease H2 complex"/>
    <property type="evidence" value="ECO:0007669"/>
    <property type="project" value="TreeGrafter"/>
</dbReference>
<dbReference type="NCBIfam" id="NF000595">
    <property type="entry name" value="PRK00015.1-3"/>
    <property type="match status" value="1"/>
</dbReference>
<evidence type="ECO:0000313" key="18">
    <source>
        <dbReference type="EMBL" id="QJD29508.1"/>
    </source>
</evidence>
<protein>
    <recommendedName>
        <fullName evidence="7 14">Ribonuclease HII</fullName>
        <shortName evidence="14">RNase HII</shortName>
        <ecNumber evidence="6 14">3.1.26.4</ecNumber>
    </recommendedName>
</protein>
<evidence type="ECO:0000256" key="15">
    <source>
        <dbReference type="PROSITE-ProRule" id="PRU01319"/>
    </source>
</evidence>
<evidence type="ECO:0000256" key="14">
    <source>
        <dbReference type="HAMAP-Rule" id="MF_00052"/>
    </source>
</evidence>
<dbReference type="GO" id="GO:0030145">
    <property type="term" value="F:manganese ion binding"/>
    <property type="evidence" value="ECO:0007669"/>
    <property type="project" value="UniProtKB-UniRule"/>
</dbReference>
<evidence type="ECO:0000256" key="13">
    <source>
        <dbReference type="ARBA" id="ARBA00023211"/>
    </source>
</evidence>
<keyword evidence="13 14" id="KW-0464">Manganese</keyword>
<evidence type="ECO:0000256" key="6">
    <source>
        <dbReference type="ARBA" id="ARBA00012180"/>
    </source>
</evidence>
<dbReference type="InterPro" id="IPR012337">
    <property type="entry name" value="RNaseH-like_sf"/>
</dbReference>
<evidence type="ECO:0000256" key="4">
    <source>
        <dbReference type="ARBA" id="ARBA00004496"/>
    </source>
</evidence>
<keyword evidence="9 14" id="KW-0540">Nuclease</keyword>
<dbReference type="Proteomes" id="UP000503004">
    <property type="component" value="Chromosome"/>
</dbReference>
<evidence type="ECO:0000256" key="7">
    <source>
        <dbReference type="ARBA" id="ARBA00019179"/>
    </source>
</evidence>
<dbReference type="GO" id="GO:0004523">
    <property type="term" value="F:RNA-DNA hybrid ribonuclease activity"/>
    <property type="evidence" value="ECO:0007669"/>
    <property type="project" value="UniProtKB-UniRule"/>
</dbReference>
<keyword evidence="10 14" id="KW-0479">Metal-binding</keyword>
<comment type="subcellular location">
    <subcellularLocation>
        <location evidence="4 14">Cytoplasm</location>
    </subcellularLocation>
</comment>
<feature type="domain" description="RNase H type-2" evidence="17">
    <location>
        <begin position="3"/>
        <end position="192"/>
    </location>
</feature>
<evidence type="ECO:0000256" key="8">
    <source>
        <dbReference type="ARBA" id="ARBA00022490"/>
    </source>
</evidence>
<keyword evidence="12 14" id="KW-0378">Hydrolase</keyword>